<evidence type="ECO:0000256" key="6">
    <source>
        <dbReference type="ARBA" id="ARBA00039977"/>
    </source>
</evidence>
<accession>A0A382VCQ4</accession>
<dbReference type="GO" id="GO:0032543">
    <property type="term" value="P:mitochondrial translation"/>
    <property type="evidence" value="ECO:0007669"/>
    <property type="project" value="TreeGrafter"/>
</dbReference>
<dbReference type="InterPro" id="IPR012677">
    <property type="entry name" value="Nucleotide-bd_a/b_plait_sf"/>
</dbReference>
<evidence type="ECO:0000256" key="4">
    <source>
        <dbReference type="ARBA" id="ARBA00022980"/>
    </source>
</evidence>
<dbReference type="Gene3D" id="3.30.70.330">
    <property type="match status" value="1"/>
</dbReference>
<reference evidence="7" key="1">
    <citation type="submission" date="2018-05" db="EMBL/GenBank/DDBJ databases">
        <authorList>
            <person name="Lanie J.A."/>
            <person name="Ng W.-L."/>
            <person name="Kazmierczak K.M."/>
            <person name="Andrzejewski T.M."/>
            <person name="Davidsen T.M."/>
            <person name="Wayne K.J."/>
            <person name="Tettelin H."/>
            <person name="Glass J.I."/>
            <person name="Rusch D."/>
            <person name="Podicherti R."/>
            <person name="Tsui H.-C.T."/>
            <person name="Winkler M.E."/>
        </authorList>
    </citation>
    <scope>NUCLEOTIDE SEQUENCE</scope>
</reference>
<dbReference type="GO" id="GO:0003735">
    <property type="term" value="F:structural constituent of ribosome"/>
    <property type="evidence" value="ECO:0007669"/>
    <property type="project" value="InterPro"/>
</dbReference>
<organism evidence="7">
    <name type="scientific">marine metagenome</name>
    <dbReference type="NCBI Taxonomy" id="408172"/>
    <lineage>
        <taxon>unclassified sequences</taxon>
        <taxon>metagenomes</taxon>
        <taxon>ecological metagenomes</taxon>
    </lineage>
</organism>
<name>A0A382VCQ4_9ZZZZ</name>
<keyword evidence="5" id="KW-0687">Ribonucleoprotein</keyword>
<proteinExistence type="inferred from homology"/>
<protein>
    <recommendedName>
        <fullName evidence="6">Large ribosomal subunit protein uL23m</fullName>
    </recommendedName>
</protein>
<dbReference type="InterPro" id="IPR012678">
    <property type="entry name" value="Ribosomal_uL23/eL15/eS24_sf"/>
</dbReference>
<dbReference type="FunFam" id="3.30.70.330:FF:000001">
    <property type="entry name" value="50S ribosomal protein L23"/>
    <property type="match status" value="1"/>
</dbReference>
<dbReference type="SUPFAM" id="SSF54189">
    <property type="entry name" value="Ribosomal proteins S24e, L23 and L15e"/>
    <property type="match status" value="1"/>
</dbReference>
<keyword evidence="4" id="KW-0689">Ribosomal protein</keyword>
<gene>
    <name evidence="7" type="ORF">METZ01_LOCUS396562</name>
</gene>
<dbReference type="GO" id="GO:0019843">
    <property type="term" value="F:rRNA binding"/>
    <property type="evidence" value="ECO:0007669"/>
    <property type="project" value="UniProtKB-KW"/>
</dbReference>
<dbReference type="GO" id="GO:0005762">
    <property type="term" value="C:mitochondrial large ribosomal subunit"/>
    <property type="evidence" value="ECO:0007669"/>
    <property type="project" value="TreeGrafter"/>
</dbReference>
<dbReference type="PANTHER" id="PTHR12059">
    <property type="entry name" value="RIBOSOMAL PROTEIN L23-RELATED"/>
    <property type="match status" value="1"/>
</dbReference>
<feature type="non-terminal residue" evidence="7">
    <location>
        <position position="1"/>
    </location>
</feature>
<dbReference type="EMBL" id="UINC01150581">
    <property type="protein sequence ID" value="SVD43708.1"/>
    <property type="molecule type" value="Genomic_DNA"/>
</dbReference>
<evidence type="ECO:0000256" key="3">
    <source>
        <dbReference type="ARBA" id="ARBA00022884"/>
    </source>
</evidence>
<evidence type="ECO:0000313" key="7">
    <source>
        <dbReference type="EMBL" id="SVD43708.1"/>
    </source>
</evidence>
<dbReference type="Pfam" id="PF00276">
    <property type="entry name" value="Ribosomal_L23"/>
    <property type="match status" value="1"/>
</dbReference>
<dbReference type="HAMAP" id="MF_01369_B">
    <property type="entry name" value="Ribosomal_uL23_B"/>
    <property type="match status" value="1"/>
</dbReference>
<keyword evidence="3" id="KW-0694">RNA-binding</keyword>
<evidence type="ECO:0000256" key="2">
    <source>
        <dbReference type="ARBA" id="ARBA00022730"/>
    </source>
</evidence>
<evidence type="ECO:0000256" key="1">
    <source>
        <dbReference type="ARBA" id="ARBA00006700"/>
    </source>
</evidence>
<dbReference type="AlphaFoldDB" id="A0A382VCQ4"/>
<dbReference type="InterPro" id="IPR013025">
    <property type="entry name" value="Ribosomal_uL23-like"/>
</dbReference>
<comment type="similarity">
    <text evidence="1">Belongs to the universal ribosomal protein uL23 family.</text>
</comment>
<keyword evidence="2" id="KW-0699">rRNA-binding</keyword>
<dbReference type="PANTHER" id="PTHR12059:SF5">
    <property type="entry name" value="LARGE RIBOSOMAL SUBUNIT PROTEIN UL23M"/>
    <property type="match status" value="1"/>
</dbReference>
<sequence>YRVLLGAHISEKATVIADAANQFTFRVAKDATRPEIKKAVEGIYGVTVENVTVMNVKGKVKRTMRGTSKKPSWKKAYVRVSEGQEIDFTEASK</sequence>
<dbReference type="NCBIfam" id="NF004359">
    <property type="entry name" value="PRK05738.1-3"/>
    <property type="match status" value="1"/>
</dbReference>
<dbReference type="NCBIfam" id="NF004363">
    <property type="entry name" value="PRK05738.2-4"/>
    <property type="match status" value="1"/>
</dbReference>
<evidence type="ECO:0000256" key="5">
    <source>
        <dbReference type="ARBA" id="ARBA00023274"/>
    </source>
</evidence>